<evidence type="ECO:0000256" key="3">
    <source>
        <dbReference type="ARBA" id="ARBA00010871"/>
    </source>
</evidence>
<evidence type="ECO:0000256" key="9">
    <source>
        <dbReference type="ARBA" id="ARBA00022960"/>
    </source>
</evidence>
<dbReference type="SUPFAM" id="SSF56059">
    <property type="entry name" value="Glutathione synthetase ATP-binding domain-like"/>
    <property type="match status" value="1"/>
</dbReference>
<evidence type="ECO:0000259" key="13">
    <source>
        <dbReference type="PROSITE" id="PS50975"/>
    </source>
</evidence>
<dbReference type="InterPro" id="IPR013815">
    <property type="entry name" value="ATP_grasp_subdomain_1"/>
</dbReference>
<keyword evidence="7" id="KW-0067">ATP-binding</keyword>
<dbReference type="PANTHER" id="PTHR23132:SF25">
    <property type="entry name" value="D-ALANINE--D-ALANINE LIGASE A"/>
    <property type="match status" value="1"/>
</dbReference>
<keyword evidence="5" id="KW-0479">Metal-binding</keyword>
<dbReference type="EMBL" id="CAEZVO010000021">
    <property type="protein sequence ID" value="CAB4629338.1"/>
    <property type="molecule type" value="Genomic_DNA"/>
</dbReference>
<evidence type="ECO:0000313" key="14">
    <source>
        <dbReference type="EMBL" id="CAB4629338.1"/>
    </source>
</evidence>
<dbReference type="PROSITE" id="PS50975">
    <property type="entry name" value="ATP_GRASP"/>
    <property type="match status" value="1"/>
</dbReference>
<dbReference type="PANTHER" id="PTHR23132">
    <property type="entry name" value="D-ALANINE--D-ALANINE LIGASE"/>
    <property type="match status" value="1"/>
</dbReference>
<evidence type="ECO:0000256" key="11">
    <source>
        <dbReference type="ARBA" id="ARBA00023211"/>
    </source>
</evidence>
<dbReference type="Gene3D" id="3.30.1490.20">
    <property type="entry name" value="ATP-grasp fold, A domain"/>
    <property type="match status" value="1"/>
</dbReference>
<dbReference type="SUPFAM" id="SSF52440">
    <property type="entry name" value="PreATP-grasp domain"/>
    <property type="match status" value="1"/>
</dbReference>
<dbReference type="GO" id="GO:0071555">
    <property type="term" value="P:cell wall organization"/>
    <property type="evidence" value="ECO:0007669"/>
    <property type="project" value="UniProtKB-KW"/>
</dbReference>
<dbReference type="NCBIfam" id="NF002528">
    <property type="entry name" value="PRK01966.1-4"/>
    <property type="match status" value="1"/>
</dbReference>
<keyword evidence="10" id="KW-0573">Peptidoglycan synthesis</keyword>
<keyword evidence="4" id="KW-0436">Ligase</keyword>
<evidence type="ECO:0000256" key="10">
    <source>
        <dbReference type="ARBA" id="ARBA00022984"/>
    </source>
</evidence>
<evidence type="ECO:0000256" key="12">
    <source>
        <dbReference type="ARBA" id="ARBA00023316"/>
    </source>
</evidence>
<dbReference type="Pfam" id="PF07478">
    <property type="entry name" value="Dala_Dala_lig_C"/>
    <property type="match status" value="1"/>
</dbReference>
<dbReference type="Pfam" id="PF01820">
    <property type="entry name" value="Dala_Dala_lig_N"/>
    <property type="match status" value="1"/>
</dbReference>
<proteinExistence type="inferred from homology"/>
<comment type="cofactor">
    <cofactor evidence="1">
        <name>Mn(2+)</name>
        <dbReference type="ChEBI" id="CHEBI:29035"/>
    </cofactor>
</comment>
<keyword evidence="11" id="KW-0464">Manganese</keyword>
<organism evidence="14">
    <name type="scientific">freshwater metagenome</name>
    <dbReference type="NCBI Taxonomy" id="449393"/>
    <lineage>
        <taxon>unclassified sequences</taxon>
        <taxon>metagenomes</taxon>
        <taxon>ecological metagenomes</taxon>
    </lineage>
</organism>
<evidence type="ECO:0000256" key="4">
    <source>
        <dbReference type="ARBA" id="ARBA00022598"/>
    </source>
</evidence>
<dbReference type="GO" id="GO:0008716">
    <property type="term" value="F:D-alanine-D-alanine ligase activity"/>
    <property type="evidence" value="ECO:0007669"/>
    <property type="project" value="InterPro"/>
</dbReference>
<gene>
    <name evidence="14" type="ORF">UFOPK2044_00265</name>
</gene>
<feature type="domain" description="ATP-grasp" evidence="13">
    <location>
        <begin position="147"/>
        <end position="356"/>
    </location>
</feature>
<dbReference type="AlphaFoldDB" id="A0A6J6IXX8"/>
<dbReference type="GO" id="GO:0005829">
    <property type="term" value="C:cytosol"/>
    <property type="evidence" value="ECO:0007669"/>
    <property type="project" value="TreeGrafter"/>
</dbReference>
<keyword evidence="9" id="KW-0133">Cell shape</keyword>
<name>A0A6J6IXX8_9ZZZZ</name>
<dbReference type="PIRSF" id="PIRSF039102">
    <property type="entry name" value="Ddl/VanB"/>
    <property type="match status" value="1"/>
</dbReference>
<protein>
    <submittedName>
        <fullName evidence="14">Unannotated protein</fullName>
    </submittedName>
</protein>
<dbReference type="InterPro" id="IPR000291">
    <property type="entry name" value="D-Ala_lig_Van_CS"/>
</dbReference>
<keyword evidence="8" id="KW-0460">Magnesium</keyword>
<dbReference type="PROSITE" id="PS00843">
    <property type="entry name" value="DALA_DALA_LIGASE_1"/>
    <property type="match status" value="1"/>
</dbReference>
<accession>A0A6J6IXX8</accession>
<dbReference type="GO" id="GO:0009252">
    <property type="term" value="P:peptidoglycan biosynthetic process"/>
    <property type="evidence" value="ECO:0007669"/>
    <property type="project" value="UniProtKB-KW"/>
</dbReference>
<dbReference type="InterPro" id="IPR016185">
    <property type="entry name" value="PreATP-grasp_dom_sf"/>
</dbReference>
<dbReference type="Gene3D" id="3.40.50.20">
    <property type="match status" value="1"/>
</dbReference>
<sequence>MKKTRVVILFGGKSSEHSISCATAAGVLGAIDRNKYEVIPIGITKQGIFVPAQDNVERWALRAGELATVSDEGSRIDFSMDGSKEIFETQPNGSRKSIGIVDVVFPVLHGPFGEDGTIQGFLELAGFPYVGNGVLASAAGMDKEFTKALFQAAGIPVTEHVVLTEGDWLADPESALEKVRKLGDLPLFVKPARAGSSVGVSKVSNWNDFENALAIAFEQDSKLVVERQVVGRELECAVLDGFDAAAPRVSIAGEIVVHGREFYDFEAKYQDKDAVELIIPAKISAAELSEMQKIASRAFRAIGGSGLARVDFFLTEKGFLVNEINTMPGFTPISMFPALWQESGISYPELIDELIGLALAKH</sequence>
<dbReference type="HAMAP" id="MF_00047">
    <property type="entry name" value="Dala_Dala_lig"/>
    <property type="match status" value="1"/>
</dbReference>
<comment type="cofactor">
    <cofactor evidence="2">
        <name>Mg(2+)</name>
        <dbReference type="ChEBI" id="CHEBI:18420"/>
    </cofactor>
</comment>
<dbReference type="PROSITE" id="PS00844">
    <property type="entry name" value="DALA_DALA_LIGASE_2"/>
    <property type="match status" value="1"/>
</dbReference>
<dbReference type="InterPro" id="IPR011127">
    <property type="entry name" value="Dala_Dala_lig_N"/>
</dbReference>
<evidence type="ECO:0000256" key="2">
    <source>
        <dbReference type="ARBA" id="ARBA00001946"/>
    </source>
</evidence>
<evidence type="ECO:0000256" key="8">
    <source>
        <dbReference type="ARBA" id="ARBA00022842"/>
    </source>
</evidence>
<evidence type="ECO:0000256" key="6">
    <source>
        <dbReference type="ARBA" id="ARBA00022741"/>
    </source>
</evidence>
<reference evidence="14" key="1">
    <citation type="submission" date="2020-05" db="EMBL/GenBank/DDBJ databases">
        <authorList>
            <person name="Chiriac C."/>
            <person name="Salcher M."/>
            <person name="Ghai R."/>
            <person name="Kavagutti S V."/>
        </authorList>
    </citation>
    <scope>NUCLEOTIDE SEQUENCE</scope>
</reference>
<dbReference type="Gene3D" id="3.30.470.20">
    <property type="entry name" value="ATP-grasp fold, B domain"/>
    <property type="match status" value="1"/>
</dbReference>
<dbReference type="NCBIfam" id="TIGR01205">
    <property type="entry name" value="D_ala_D_alaTIGR"/>
    <property type="match status" value="1"/>
</dbReference>
<dbReference type="GO" id="GO:0005524">
    <property type="term" value="F:ATP binding"/>
    <property type="evidence" value="ECO:0007669"/>
    <property type="project" value="UniProtKB-KW"/>
</dbReference>
<dbReference type="InterPro" id="IPR005905">
    <property type="entry name" value="D_ala_D_ala"/>
</dbReference>
<dbReference type="GO" id="GO:0046872">
    <property type="term" value="F:metal ion binding"/>
    <property type="evidence" value="ECO:0007669"/>
    <property type="project" value="UniProtKB-KW"/>
</dbReference>
<dbReference type="FunFam" id="3.30.470.20:FF:000008">
    <property type="entry name" value="D-alanine--D-alanine ligase"/>
    <property type="match status" value="1"/>
</dbReference>
<dbReference type="GO" id="GO:0008360">
    <property type="term" value="P:regulation of cell shape"/>
    <property type="evidence" value="ECO:0007669"/>
    <property type="project" value="UniProtKB-KW"/>
</dbReference>
<keyword evidence="12" id="KW-0961">Cell wall biogenesis/degradation</keyword>
<evidence type="ECO:0000256" key="7">
    <source>
        <dbReference type="ARBA" id="ARBA00022840"/>
    </source>
</evidence>
<evidence type="ECO:0000256" key="1">
    <source>
        <dbReference type="ARBA" id="ARBA00001936"/>
    </source>
</evidence>
<dbReference type="InterPro" id="IPR011095">
    <property type="entry name" value="Dala_Dala_lig_C"/>
</dbReference>
<comment type="similarity">
    <text evidence="3">Belongs to the D-alanine--D-alanine ligase family.</text>
</comment>
<keyword evidence="6" id="KW-0547">Nucleotide-binding</keyword>
<evidence type="ECO:0000256" key="5">
    <source>
        <dbReference type="ARBA" id="ARBA00022723"/>
    </source>
</evidence>
<dbReference type="InterPro" id="IPR011761">
    <property type="entry name" value="ATP-grasp"/>
</dbReference>